<evidence type="ECO:0000256" key="4">
    <source>
        <dbReference type="SAM" id="Phobius"/>
    </source>
</evidence>
<dbReference type="Pfam" id="PF12796">
    <property type="entry name" value="Ank_2"/>
    <property type="match status" value="1"/>
</dbReference>
<evidence type="ECO:0000313" key="6">
    <source>
        <dbReference type="Proteomes" id="UP000751190"/>
    </source>
</evidence>
<keyword evidence="1" id="KW-0677">Repeat</keyword>
<dbReference type="PANTHER" id="PTHR24201">
    <property type="entry name" value="ANK_REP_REGION DOMAIN-CONTAINING PROTEIN"/>
    <property type="match status" value="1"/>
</dbReference>
<name>A0A8J5X8A1_DIALT</name>
<dbReference type="OMA" id="FIFQDHE"/>
<sequence length="205" mass="21658">MLALHRPLHYAHALVTVAAVAILLAACVAQYCLSSRRRRRRIPFIFQDHEEVRKNPSRLSSAVGRAAAAGDMRVVTQWLDAAGKGAVNAQTSQGRTALHCAASEGQGAIMRALLDAGADVHTLDNALQTALHIVAAHGHGTCVKMLLDAGADPTVTDSRGDSPLALAERGGRVGTVRLMRLHLQHARSLCGPTGGPSSPAIVRHR</sequence>
<dbReference type="EMBL" id="JAGTXO010000055">
    <property type="protein sequence ID" value="KAG8458232.1"/>
    <property type="molecule type" value="Genomic_DNA"/>
</dbReference>
<dbReference type="GO" id="GO:0005634">
    <property type="term" value="C:nucleus"/>
    <property type="evidence" value="ECO:0007669"/>
    <property type="project" value="TreeGrafter"/>
</dbReference>
<feature type="repeat" description="ANK" evidence="3">
    <location>
        <begin position="126"/>
        <end position="158"/>
    </location>
</feature>
<organism evidence="5 6">
    <name type="scientific">Diacronema lutheri</name>
    <name type="common">Unicellular marine alga</name>
    <name type="synonym">Monochrysis lutheri</name>
    <dbReference type="NCBI Taxonomy" id="2081491"/>
    <lineage>
        <taxon>Eukaryota</taxon>
        <taxon>Haptista</taxon>
        <taxon>Haptophyta</taxon>
        <taxon>Pavlovophyceae</taxon>
        <taxon>Pavlovales</taxon>
        <taxon>Pavlovaceae</taxon>
        <taxon>Diacronema</taxon>
    </lineage>
</organism>
<evidence type="ECO:0000313" key="5">
    <source>
        <dbReference type="EMBL" id="KAG8458232.1"/>
    </source>
</evidence>
<keyword evidence="4" id="KW-0472">Membrane</keyword>
<dbReference type="PRINTS" id="PR01415">
    <property type="entry name" value="ANKYRIN"/>
</dbReference>
<keyword evidence="4" id="KW-0812">Transmembrane</keyword>
<feature type="transmembrane region" description="Helical" evidence="4">
    <location>
        <begin position="12"/>
        <end position="33"/>
    </location>
</feature>
<proteinExistence type="predicted"/>
<feature type="repeat" description="ANK" evidence="3">
    <location>
        <begin position="93"/>
        <end position="125"/>
    </location>
</feature>
<keyword evidence="2 3" id="KW-0040">ANK repeat</keyword>
<keyword evidence="6" id="KW-1185">Reference proteome</keyword>
<dbReference type="AlphaFoldDB" id="A0A8J5X8A1"/>
<dbReference type="PROSITE" id="PS50088">
    <property type="entry name" value="ANK_REPEAT"/>
    <property type="match status" value="2"/>
</dbReference>
<dbReference type="InterPro" id="IPR050776">
    <property type="entry name" value="Ank_Repeat/CDKN_Inhibitor"/>
</dbReference>
<dbReference type="SUPFAM" id="SSF48403">
    <property type="entry name" value="Ankyrin repeat"/>
    <property type="match status" value="1"/>
</dbReference>
<dbReference type="Proteomes" id="UP000751190">
    <property type="component" value="Unassembled WGS sequence"/>
</dbReference>
<dbReference type="PANTHER" id="PTHR24201:SF2">
    <property type="entry name" value="ANKYRIN REPEAT DOMAIN-CONTAINING PROTEIN 42"/>
    <property type="match status" value="1"/>
</dbReference>
<dbReference type="InterPro" id="IPR036770">
    <property type="entry name" value="Ankyrin_rpt-contain_sf"/>
</dbReference>
<evidence type="ECO:0000256" key="2">
    <source>
        <dbReference type="ARBA" id="ARBA00023043"/>
    </source>
</evidence>
<dbReference type="Gene3D" id="1.25.40.20">
    <property type="entry name" value="Ankyrin repeat-containing domain"/>
    <property type="match status" value="1"/>
</dbReference>
<reference evidence="5" key="1">
    <citation type="submission" date="2021-05" db="EMBL/GenBank/DDBJ databases">
        <title>The genome of the haptophyte Pavlova lutheri (Diacronema luteri, Pavlovales) - a model for lipid biosynthesis in eukaryotic algae.</title>
        <authorList>
            <person name="Hulatt C.J."/>
            <person name="Posewitz M.C."/>
        </authorList>
    </citation>
    <scope>NUCLEOTIDE SEQUENCE</scope>
    <source>
        <strain evidence="5">NIVA-4/92</strain>
    </source>
</reference>
<protein>
    <submittedName>
        <fullName evidence="5">Uncharacterized protein</fullName>
    </submittedName>
</protein>
<dbReference type="InterPro" id="IPR002110">
    <property type="entry name" value="Ankyrin_rpt"/>
</dbReference>
<accession>A0A8J5X8A1</accession>
<dbReference type="SMART" id="SM00248">
    <property type="entry name" value="ANK"/>
    <property type="match status" value="2"/>
</dbReference>
<evidence type="ECO:0000256" key="1">
    <source>
        <dbReference type="ARBA" id="ARBA00022737"/>
    </source>
</evidence>
<dbReference type="OrthoDB" id="426293at2759"/>
<gene>
    <name evidence="5" type="ORF">KFE25_001524</name>
</gene>
<dbReference type="PROSITE" id="PS51257">
    <property type="entry name" value="PROKAR_LIPOPROTEIN"/>
    <property type="match status" value="1"/>
</dbReference>
<keyword evidence="4" id="KW-1133">Transmembrane helix</keyword>
<comment type="caution">
    <text evidence="5">The sequence shown here is derived from an EMBL/GenBank/DDBJ whole genome shotgun (WGS) entry which is preliminary data.</text>
</comment>
<dbReference type="PROSITE" id="PS50297">
    <property type="entry name" value="ANK_REP_REGION"/>
    <property type="match status" value="2"/>
</dbReference>
<evidence type="ECO:0000256" key="3">
    <source>
        <dbReference type="PROSITE-ProRule" id="PRU00023"/>
    </source>
</evidence>